<dbReference type="Proteomes" id="UP001595710">
    <property type="component" value="Unassembled WGS sequence"/>
</dbReference>
<evidence type="ECO:0008006" key="3">
    <source>
        <dbReference type="Google" id="ProtNLM"/>
    </source>
</evidence>
<evidence type="ECO:0000313" key="1">
    <source>
        <dbReference type="EMBL" id="MFC3700935.1"/>
    </source>
</evidence>
<keyword evidence="2" id="KW-1185">Reference proteome</keyword>
<name>A0ABV7WNN5_9GAMM</name>
<evidence type="ECO:0000313" key="2">
    <source>
        <dbReference type="Proteomes" id="UP001595710"/>
    </source>
</evidence>
<dbReference type="RefSeq" id="WP_377362359.1">
    <property type="nucleotide sequence ID" value="NZ_JBHRYN010000007.1"/>
</dbReference>
<accession>A0ABV7WNN5</accession>
<dbReference type="EMBL" id="JBHRYN010000007">
    <property type="protein sequence ID" value="MFC3700935.1"/>
    <property type="molecule type" value="Genomic_DNA"/>
</dbReference>
<organism evidence="1 2">
    <name type="scientific">Reinekea marina</name>
    <dbReference type="NCBI Taxonomy" id="1310421"/>
    <lineage>
        <taxon>Bacteria</taxon>
        <taxon>Pseudomonadati</taxon>
        <taxon>Pseudomonadota</taxon>
        <taxon>Gammaproteobacteria</taxon>
        <taxon>Oceanospirillales</taxon>
        <taxon>Saccharospirillaceae</taxon>
        <taxon>Reinekea</taxon>
    </lineage>
</organism>
<gene>
    <name evidence="1" type="ORF">ACFOND_04710</name>
</gene>
<reference evidence="2" key="1">
    <citation type="journal article" date="2019" name="Int. J. Syst. Evol. Microbiol.">
        <title>The Global Catalogue of Microorganisms (GCM) 10K type strain sequencing project: providing services to taxonomists for standard genome sequencing and annotation.</title>
        <authorList>
            <consortium name="The Broad Institute Genomics Platform"/>
            <consortium name="The Broad Institute Genome Sequencing Center for Infectious Disease"/>
            <person name="Wu L."/>
            <person name="Ma J."/>
        </authorList>
    </citation>
    <scope>NUCLEOTIDE SEQUENCE [LARGE SCALE GENOMIC DNA]</scope>
    <source>
        <strain evidence="2">CECT 8288</strain>
    </source>
</reference>
<protein>
    <recommendedName>
        <fullName evidence="3">Phytanoyl-CoA dioxygenase</fullName>
    </recommendedName>
</protein>
<dbReference type="Gene3D" id="3.40.50.150">
    <property type="entry name" value="Vaccinia Virus protein VP39"/>
    <property type="match status" value="1"/>
</dbReference>
<proteinExistence type="predicted"/>
<sequence length="336" mass="37964">MTTKATAEALNTLREIAQFITTDQSTEHQIDALEKFIVLCQSAVEITPDVCFSAFSGDTELTQGIAINPAAAAQCVKDYIRTIKFVNAVHHAITQQHALHPGSTLKILYAGCGPFATLLLPLLALHCEKEISIHFLDIHEESLSSVQTLMQFFNFDQLRLHYHCDNACHFQAPDPFDIIVAETMQKALEQEPQFMVTAQLADQLKPTGIFIPEEIFVSLALQDRETLVFKNKSKPLLALSCQCPLFSKLNNAANQNSLRLPLTQFHIPELYNPVQQRFVLQTRIQVLNDIWLYEDESDITLTVPAFSLDNALPNQVWHAQYYYGSYPCIEFQHLSL</sequence>
<dbReference type="SUPFAM" id="SSF53335">
    <property type="entry name" value="S-adenosyl-L-methionine-dependent methyltransferases"/>
    <property type="match status" value="1"/>
</dbReference>
<comment type="caution">
    <text evidence="1">The sequence shown here is derived from an EMBL/GenBank/DDBJ whole genome shotgun (WGS) entry which is preliminary data.</text>
</comment>
<dbReference type="InterPro" id="IPR029063">
    <property type="entry name" value="SAM-dependent_MTases_sf"/>
</dbReference>